<evidence type="ECO:0000256" key="1">
    <source>
        <dbReference type="ARBA" id="ARBA00004613"/>
    </source>
</evidence>
<accession>W2HQN6</accession>
<sequence>MRSPVLLLVFAVASLVASGSAIFINGITNRCAGEGKTGETRFLRLKDAESDKQEERALNLNFLKKMLPGTSAFKNAKTLKVAQREAAKANSAAKRKAKLDTWFSKYTRDEYLYKNAFPTWKEDNMSPASVRQYFEERGISGEVVNTIANRFGVYQREKLP</sequence>
<protein>
    <recommendedName>
        <fullName evidence="5">RxLR effector protein</fullName>
    </recommendedName>
</protein>
<feature type="chain" id="PRO_5028510434" description="RxLR effector protein" evidence="5">
    <location>
        <begin position="22"/>
        <end position="160"/>
    </location>
</feature>
<evidence type="ECO:0000256" key="3">
    <source>
        <dbReference type="ARBA" id="ARBA00022525"/>
    </source>
</evidence>
<comment type="similarity">
    <text evidence="2 5">Belongs to the RxLR effector family.</text>
</comment>
<dbReference type="VEuPathDB" id="FungiDB:PPTG_06721"/>
<dbReference type="EMBL" id="KI677068">
    <property type="protein sequence ID" value="ETL24141.1"/>
    <property type="molecule type" value="Genomic_DNA"/>
</dbReference>
<gene>
    <name evidence="6" type="ORF">L916_21847</name>
</gene>
<feature type="signal peptide" evidence="5">
    <location>
        <begin position="1"/>
        <end position="21"/>
    </location>
</feature>
<evidence type="ECO:0000256" key="2">
    <source>
        <dbReference type="ARBA" id="ARBA00010400"/>
    </source>
</evidence>
<comment type="subcellular location">
    <subcellularLocation>
        <location evidence="1 5">Secreted</location>
    </subcellularLocation>
</comment>
<keyword evidence="4 5" id="KW-0732">Signal</keyword>
<evidence type="ECO:0000313" key="6">
    <source>
        <dbReference type="EMBL" id="ETL24141.1"/>
    </source>
</evidence>
<comment type="function">
    <text evidence="5">Effector that suppresses plant defense responses during pathogen infection.</text>
</comment>
<dbReference type="GO" id="GO:0005576">
    <property type="term" value="C:extracellular region"/>
    <property type="evidence" value="ECO:0007669"/>
    <property type="project" value="UniProtKB-SubCell"/>
</dbReference>
<comment type="domain">
    <text evidence="5">The RxLR-dEER motif acts to carry the protein into the host cell cytoplasm through binding to cell surface phosphatidylinositol-3-phosphate.</text>
</comment>
<evidence type="ECO:0000256" key="5">
    <source>
        <dbReference type="RuleBase" id="RU367124"/>
    </source>
</evidence>
<dbReference type="AlphaFoldDB" id="W2HQN6"/>
<name>W2HQN6_PHYNI</name>
<dbReference type="Proteomes" id="UP000053864">
    <property type="component" value="Unassembled WGS sequence"/>
</dbReference>
<evidence type="ECO:0000256" key="4">
    <source>
        <dbReference type="ARBA" id="ARBA00022729"/>
    </source>
</evidence>
<organism evidence="6">
    <name type="scientific">Phytophthora nicotianae</name>
    <name type="common">Potato buckeye rot agent</name>
    <name type="synonym">Phytophthora parasitica</name>
    <dbReference type="NCBI Taxonomy" id="4792"/>
    <lineage>
        <taxon>Eukaryota</taxon>
        <taxon>Sar</taxon>
        <taxon>Stramenopiles</taxon>
        <taxon>Oomycota</taxon>
        <taxon>Peronosporomycetes</taxon>
        <taxon>Peronosporales</taxon>
        <taxon>Peronosporaceae</taxon>
        <taxon>Phytophthora</taxon>
    </lineage>
</organism>
<dbReference type="InterPro" id="IPR031825">
    <property type="entry name" value="RXLR"/>
</dbReference>
<dbReference type="Pfam" id="PF16810">
    <property type="entry name" value="RXLR"/>
    <property type="match status" value="1"/>
</dbReference>
<keyword evidence="3 5" id="KW-0964">Secreted</keyword>
<proteinExistence type="inferred from homology"/>
<reference evidence="6" key="1">
    <citation type="submission" date="2013-11" db="EMBL/GenBank/DDBJ databases">
        <title>The Genome Sequence of Phytophthora parasitica CJ05E6.</title>
        <authorList>
            <consortium name="The Broad Institute Genomics Platform"/>
            <person name="Russ C."/>
            <person name="Tyler B."/>
            <person name="Panabieres F."/>
            <person name="Shan W."/>
            <person name="Tripathy S."/>
            <person name="Grunwald N."/>
            <person name="Machado M."/>
            <person name="Johnson C.S."/>
            <person name="Arredondo F."/>
            <person name="Hong C."/>
            <person name="Coffey M."/>
            <person name="Young S.K."/>
            <person name="Zeng Q."/>
            <person name="Gargeya S."/>
            <person name="Fitzgerald M."/>
            <person name="Abouelleil A."/>
            <person name="Alvarado L."/>
            <person name="Chapman S.B."/>
            <person name="Gainer-Dewar J."/>
            <person name="Goldberg J."/>
            <person name="Griggs A."/>
            <person name="Gujja S."/>
            <person name="Hansen M."/>
            <person name="Howarth C."/>
            <person name="Imamovic A."/>
            <person name="Ireland A."/>
            <person name="Larimer J."/>
            <person name="McCowan C."/>
            <person name="Murphy C."/>
            <person name="Pearson M."/>
            <person name="Poon T.W."/>
            <person name="Priest M."/>
            <person name="Roberts A."/>
            <person name="Saif S."/>
            <person name="Shea T."/>
            <person name="Sykes S."/>
            <person name="Wortman J."/>
            <person name="Nusbaum C."/>
            <person name="Birren B."/>
        </authorList>
    </citation>
    <scope>NUCLEOTIDE SEQUENCE [LARGE SCALE GENOMIC DNA]</scope>
    <source>
        <strain evidence="6">CJ05E6</strain>
    </source>
</reference>